<protein>
    <recommendedName>
        <fullName evidence="5">Lipoprotein</fullName>
    </recommendedName>
</protein>
<keyword evidence="1" id="KW-0812">Transmembrane</keyword>
<dbReference type="Gene3D" id="2.60.40.1180">
    <property type="entry name" value="Golgi alpha-mannosidase II"/>
    <property type="match status" value="1"/>
</dbReference>
<dbReference type="OrthoDB" id="9807519at2"/>
<comment type="caution">
    <text evidence="3">The sequence shown here is derived from an EMBL/GenBank/DDBJ whole genome shotgun (WGS) entry which is preliminary data.</text>
</comment>
<keyword evidence="2" id="KW-0732">Signal</keyword>
<dbReference type="InterPro" id="IPR013780">
    <property type="entry name" value="Glyco_hydro_b"/>
</dbReference>
<evidence type="ECO:0000313" key="4">
    <source>
        <dbReference type="Proteomes" id="UP000035088"/>
    </source>
</evidence>
<keyword evidence="1" id="KW-0472">Membrane</keyword>
<keyword evidence="1" id="KW-1133">Transmembrane helix</keyword>
<reference evidence="3 4" key="1">
    <citation type="submission" date="2011-11" db="EMBL/GenBank/DDBJ databases">
        <title>Whole genome shotgun sequence of Gordonia araii NBRC 100433.</title>
        <authorList>
            <person name="Yoshida Y."/>
            <person name="Hosoyama A."/>
            <person name="Tsuchikane K."/>
            <person name="Katsumata H."/>
            <person name="Yamazaki S."/>
            <person name="Fujita N."/>
        </authorList>
    </citation>
    <scope>NUCLEOTIDE SEQUENCE [LARGE SCALE GENOMIC DNA]</scope>
    <source>
        <strain evidence="3 4">NBRC 100433</strain>
    </source>
</reference>
<name>G7H3W6_9ACTN</name>
<evidence type="ECO:0008006" key="5">
    <source>
        <dbReference type="Google" id="ProtNLM"/>
    </source>
</evidence>
<feature type="signal peptide" evidence="2">
    <location>
        <begin position="1"/>
        <end position="27"/>
    </location>
</feature>
<evidence type="ECO:0000256" key="2">
    <source>
        <dbReference type="SAM" id="SignalP"/>
    </source>
</evidence>
<dbReference type="AlphaFoldDB" id="G7H3W6"/>
<dbReference type="RefSeq" id="WP_007322616.1">
    <property type="nucleotide sequence ID" value="NZ_BAEE01000059.1"/>
</dbReference>
<evidence type="ECO:0000256" key="1">
    <source>
        <dbReference type="SAM" id="Phobius"/>
    </source>
</evidence>
<feature type="chain" id="PRO_5003495150" description="Lipoprotein" evidence="2">
    <location>
        <begin position="28"/>
        <end position="240"/>
    </location>
</feature>
<keyword evidence="4" id="KW-1185">Reference proteome</keyword>
<evidence type="ECO:0000313" key="3">
    <source>
        <dbReference type="EMBL" id="GAB10541.1"/>
    </source>
</evidence>
<accession>G7H3W6</accession>
<dbReference type="PROSITE" id="PS51257">
    <property type="entry name" value="PROKAR_LIPOPROTEIN"/>
    <property type="match status" value="1"/>
</dbReference>
<feature type="transmembrane region" description="Helical" evidence="1">
    <location>
        <begin position="32"/>
        <end position="53"/>
    </location>
</feature>
<dbReference type="EMBL" id="BAEE01000059">
    <property type="protein sequence ID" value="GAB10541.1"/>
    <property type="molecule type" value="Genomic_DNA"/>
</dbReference>
<gene>
    <name evidence="3" type="ORF">GOARA_059_00070</name>
</gene>
<organism evidence="3 4">
    <name type="scientific">Gordonia araii NBRC 100433</name>
    <dbReference type="NCBI Taxonomy" id="1073574"/>
    <lineage>
        <taxon>Bacteria</taxon>
        <taxon>Bacillati</taxon>
        <taxon>Actinomycetota</taxon>
        <taxon>Actinomycetes</taxon>
        <taxon>Mycobacteriales</taxon>
        <taxon>Gordoniaceae</taxon>
        <taxon>Gordonia</taxon>
    </lineage>
</organism>
<proteinExistence type="predicted"/>
<sequence>MRRTICALAAGALAVGAGCAAPAPAPAIPEPYWLVATGCAVGAVLPAVDALVATGLRDTGYRRIVVESCAASVDRVAAEDAVRARGVALSTSMPERGALIRLRDTSSPVALRTELTAALMASRPWVLSGPPGELSPTTRAVVANEDVLELVRDERAARGGTVRENADEVIRSRANGLKGLIVALTNRRDQPADVTVAVGALGLSGTIRGFDAWSGQRFEWRDGRLGGLVGAGDTLLIRIT</sequence>
<dbReference type="STRING" id="1073574.GOARA_059_00070"/>
<dbReference type="Proteomes" id="UP000035088">
    <property type="component" value="Unassembled WGS sequence"/>
</dbReference>